<organism evidence="1 2">
    <name type="scientific">Steinernema glaseri</name>
    <dbReference type="NCBI Taxonomy" id="37863"/>
    <lineage>
        <taxon>Eukaryota</taxon>
        <taxon>Metazoa</taxon>
        <taxon>Ecdysozoa</taxon>
        <taxon>Nematoda</taxon>
        <taxon>Chromadorea</taxon>
        <taxon>Rhabditida</taxon>
        <taxon>Tylenchina</taxon>
        <taxon>Panagrolaimomorpha</taxon>
        <taxon>Strongyloidoidea</taxon>
        <taxon>Steinernematidae</taxon>
        <taxon>Steinernema</taxon>
    </lineage>
</organism>
<name>A0A1I8ABW2_9BILA</name>
<evidence type="ECO:0000313" key="2">
    <source>
        <dbReference type="WBParaSite" id="L893_g4150.t1"/>
    </source>
</evidence>
<evidence type="ECO:0000313" key="1">
    <source>
        <dbReference type="Proteomes" id="UP000095287"/>
    </source>
</evidence>
<keyword evidence="1" id="KW-1185">Reference proteome</keyword>
<reference evidence="2" key="1">
    <citation type="submission" date="2016-11" db="UniProtKB">
        <authorList>
            <consortium name="WormBaseParasite"/>
        </authorList>
    </citation>
    <scope>IDENTIFICATION</scope>
</reference>
<dbReference type="AlphaFoldDB" id="A0A1I8ABW2"/>
<protein>
    <submittedName>
        <fullName evidence="2">Integrase</fullName>
    </submittedName>
</protein>
<accession>A0A1I8ABW2</accession>
<proteinExistence type="predicted"/>
<dbReference type="WBParaSite" id="L893_g4150.t1">
    <property type="protein sequence ID" value="L893_g4150.t1"/>
    <property type="gene ID" value="L893_g4150"/>
</dbReference>
<dbReference type="Proteomes" id="UP000095287">
    <property type="component" value="Unplaced"/>
</dbReference>
<sequence>MVGFPCKPSTIEAVEFYIMALRADDERAPVGAHSEHLDGDADELLHELDVLPAVLRELFVLPHAGGGRLPARQAQ</sequence>